<comment type="caution">
    <text evidence="2">The sequence shown here is derived from an EMBL/GenBank/DDBJ whole genome shotgun (WGS) entry which is preliminary data.</text>
</comment>
<keyword evidence="1" id="KW-1133">Transmembrane helix</keyword>
<keyword evidence="3" id="KW-1185">Reference proteome</keyword>
<gene>
    <name evidence="2" type="ORF">ACFSR2_18945</name>
</gene>
<protein>
    <submittedName>
        <fullName evidence="2">Uncharacterized protein</fullName>
    </submittedName>
</protein>
<keyword evidence="1" id="KW-0812">Transmembrane</keyword>
<dbReference type="Proteomes" id="UP001597510">
    <property type="component" value="Unassembled WGS sequence"/>
</dbReference>
<evidence type="ECO:0000313" key="2">
    <source>
        <dbReference type="EMBL" id="MFD2522981.1"/>
    </source>
</evidence>
<evidence type="ECO:0000256" key="1">
    <source>
        <dbReference type="SAM" id="Phobius"/>
    </source>
</evidence>
<feature type="transmembrane region" description="Helical" evidence="1">
    <location>
        <begin position="20"/>
        <end position="38"/>
    </location>
</feature>
<dbReference type="EMBL" id="JBHULC010000027">
    <property type="protein sequence ID" value="MFD2522981.1"/>
    <property type="molecule type" value="Genomic_DNA"/>
</dbReference>
<keyword evidence="1" id="KW-0472">Membrane</keyword>
<accession>A0ABW5JDZ3</accession>
<name>A0ABW5JDZ3_9BACT</name>
<organism evidence="2 3">
    <name type="scientific">Emticicia soli</name>
    <dbReference type="NCBI Taxonomy" id="2027878"/>
    <lineage>
        <taxon>Bacteria</taxon>
        <taxon>Pseudomonadati</taxon>
        <taxon>Bacteroidota</taxon>
        <taxon>Cytophagia</taxon>
        <taxon>Cytophagales</taxon>
        <taxon>Leadbetterellaceae</taxon>
        <taxon>Emticicia</taxon>
    </lineage>
</organism>
<evidence type="ECO:0000313" key="3">
    <source>
        <dbReference type="Proteomes" id="UP001597510"/>
    </source>
</evidence>
<dbReference type="RefSeq" id="WP_340240662.1">
    <property type="nucleotide sequence ID" value="NZ_JBBEWC010000023.1"/>
</dbReference>
<reference evidence="3" key="1">
    <citation type="journal article" date="2019" name="Int. J. Syst. Evol. Microbiol.">
        <title>The Global Catalogue of Microorganisms (GCM) 10K type strain sequencing project: providing services to taxonomists for standard genome sequencing and annotation.</title>
        <authorList>
            <consortium name="The Broad Institute Genomics Platform"/>
            <consortium name="The Broad Institute Genome Sequencing Center for Infectious Disease"/>
            <person name="Wu L."/>
            <person name="Ma J."/>
        </authorList>
    </citation>
    <scope>NUCLEOTIDE SEQUENCE [LARGE SCALE GENOMIC DNA]</scope>
    <source>
        <strain evidence="3">KCTC 52344</strain>
    </source>
</reference>
<sequence length="67" mass="7791">MSRTKKIWLKESANLKQLKIWTLLMVLYLAAIILYILVRKDTNDLKYKNVNRLKLDSPNAKTTASTP</sequence>
<proteinExistence type="predicted"/>